<proteinExistence type="predicted"/>
<dbReference type="SUPFAM" id="SSF51338">
    <property type="entry name" value="Composite domain of metallo-dependent hydrolases"/>
    <property type="match status" value="1"/>
</dbReference>
<dbReference type="Proteomes" id="UP000199371">
    <property type="component" value="Unassembled WGS sequence"/>
</dbReference>
<dbReference type="STRING" id="173990.SAMN05660691_00661"/>
<evidence type="ECO:0000256" key="1">
    <source>
        <dbReference type="SAM" id="SignalP"/>
    </source>
</evidence>
<sequence length="672" mass="73137">MKLSSMLICSLMLLRCAVLNAAEHKVVNKLYSEKGEAGEQVITRQEDGNYSASLKMSWNNRVVTVNETLQVDAKGVPIAFSASGTSAFGAPIAEQFSLVDGVARWSGNKDEGMLQTGEQRFYVPTDEAGAASHVLMKALMASPTRSVDLFPGGTARLDALKTVTVSNGSNSKEVTLYAISGLAFNPSFGWFDKDGHYFAQDFSGFMRVIRDGFSLDNFAELTKIQKQAENDYLADIAKHLSHSYSTVLLQGGSVVDVLERKVLRNTDVLLQDGKIMAVASGLTAPAGAKVLDARGKTIIPGLWDMHGHLSKNDGLLNIAAGVTSVRDIGNSHDNIMEIAGLFNSDQLIGNRVYRAGFFDKQSEYSAGLSVNSLQEAHEKIDWFADNGYLQIKIYSSIDPTWVKPIAEHAHRRGMRLSGHVPAFMTARQAVEQGFDEIQHVNMLFLNFLAGTEVDTRTQLRFSLLGEKAGSLDLASKPVTDFIKLLADKQIVVDPTVATFRSLLLGQNKKVDPEFAAIADHLPPGVVRQLKGASMDVTPELQPVYQKSADAMLKMVKKLYDAGVPIVPGTDHIAGFTLHRELELYALAGIPPLDVLRIASYEPARLVGAAYHSGSVDVGKDADLLLINGDPSTNMADIRKVAMVFKGKHYYKPDELYPVLGVTPFTSPVAFKP</sequence>
<dbReference type="Gene3D" id="3.40.50.10910">
    <property type="entry name" value="Amidohydrolase"/>
    <property type="match status" value="1"/>
</dbReference>
<dbReference type="InterPro" id="IPR051781">
    <property type="entry name" value="Metallo-dep_Hydrolase"/>
</dbReference>
<dbReference type="OrthoDB" id="6190564at2"/>
<keyword evidence="4" id="KW-1185">Reference proteome</keyword>
<organism evidence="3 4">
    <name type="scientific">Rheinheimera pacifica</name>
    <dbReference type="NCBI Taxonomy" id="173990"/>
    <lineage>
        <taxon>Bacteria</taxon>
        <taxon>Pseudomonadati</taxon>
        <taxon>Pseudomonadota</taxon>
        <taxon>Gammaproteobacteria</taxon>
        <taxon>Chromatiales</taxon>
        <taxon>Chromatiaceae</taxon>
        <taxon>Rheinheimera</taxon>
    </lineage>
</organism>
<dbReference type="SUPFAM" id="SSF51556">
    <property type="entry name" value="Metallo-dependent hydrolases"/>
    <property type="match status" value="1"/>
</dbReference>
<dbReference type="Gene3D" id="3.30.110.90">
    <property type="entry name" value="Amidohydrolase"/>
    <property type="match status" value="2"/>
</dbReference>
<protein>
    <submittedName>
        <fullName evidence="3">Imidazolonepropionase</fullName>
    </submittedName>
</protein>
<dbReference type="Gene3D" id="2.30.40.10">
    <property type="entry name" value="Urease, subunit C, domain 1"/>
    <property type="match status" value="2"/>
</dbReference>
<reference evidence="4" key="1">
    <citation type="submission" date="2016-10" db="EMBL/GenBank/DDBJ databases">
        <authorList>
            <person name="Varghese N."/>
            <person name="Submissions S."/>
        </authorList>
    </citation>
    <scope>NUCLEOTIDE SEQUENCE [LARGE SCALE GENOMIC DNA]</scope>
    <source>
        <strain evidence="4">DSM 17616</strain>
    </source>
</reference>
<dbReference type="Gene3D" id="1.20.58.520">
    <property type="entry name" value="Amidohydrolase"/>
    <property type="match status" value="1"/>
</dbReference>
<feature type="signal peptide" evidence="1">
    <location>
        <begin position="1"/>
        <end position="21"/>
    </location>
</feature>
<dbReference type="InterPro" id="IPR011059">
    <property type="entry name" value="Metal-dep_hydrolase_composite"/>
</dbReference>
<gene>
    <name evidence="3" type="ORF">SAMN05660691_00661</name>
</gene>
<evidence type="ECO:0000313" key="4">
    <source>
        <dbReference type="Proteomes" id="UP000199371"/>
    </source>
</evidence>
<dbReference type="InterPro" id="IPR006680">
    <property type="entry name" value="Amidohydro-rel"/>
</dbReference>
<evidence type="ECO:0000313" key="3">
    <source>
        <dbReference type="EMBL" id="SEH65376.1"/>
    </source>
</evidence>
<feature type="domain" description="Amidohydrolase-related" evidence="2">
    <location>
        <begin position="317"/>
        <end position="644"/>
    </location>
</feature>
<accession>A0A1H6K105</accession>
<name>A0A1H6K105_9GAMM</name>
<evidence type="ECO:0000259" key="2">
    <source>
        <dbReference type="Pfam" id="PF01979"/>
    </source>
</evidence>
<keyword evidence="1" id="KW-0732">Signal</keyword>
<dbReference type="Pfam" id="PF01979">
    <property type="entry name" value="Amidohydro_1"/>
    <property type="match status" value="1"/>
</dbReference>
<dbReference type="GO" id="GO:0016810">
    <property type="term" value="F:hydrolase activity, acting on carbon-nitrogen (but not peptide) bonds"/>
    <property type="evidence" value="ECO:0007669"/>
    <property type="project" value="InterPro"/>
</dbReference>
<dbReference type="AlphaFoldDB" id="A0A1H6K105"/>
<dbReference type="PANTHER" id="PTHR43135">
    <property type="entry name" value="ALPHA-D-RIBOSE 1-METHYLPHOSPHONATE 5-TRIPHOSPHATE DIPHOSPHATASE"/>
    <property type="match status" value="1"/>
</dbReference>
<feature type="chain" id="PRO_5011604884" evidence="1">
    <location>
        <begin position="22"/>
        <end position="672"/>
    </location>
</feature>
<dbReference type="EMBL" id="FNXF01000002">
    <property type="protein sequence ID" value="SEH65376.1"/>
    <property type="molecule type" value="Genomic_DNA"/>
</dbReference>
<dbReference type="InterPro" id="IPR032466">
    <property type="entry name" value="Metal_Hydrolase"/>
</dbReference>
<dbReference type="RefSeq" id="WP_092790191.1">
    <property type="nucleotide sequence ID" value="NZ_FNXF01000002.1"/>
</dbReference>
<dbReference type="PANTHER" id="PTHR43135:SF3">
    <property type="entry name" value="ALPHA-D-RIBOSE 1-METHYLPHOSPHONATE 5-TRIPHOSPHATE DIPHOSPHATASE"/>
    <property type="match status" value="1"/>
</dbReference>